<feature type="non-terminal residue" evidence="4">
    <location>
        <position position="1"/>
    </location>
</feature>
<gene>
    <name evidence="4" type="ORF">OIDMADRAFT_63932</name>
</gene>
<dbReference type="AlphaFoldDB" id="A0A0C3C4J0"/>
<dbReference type="InParanoid" id="A0A0C3C4J0"/>
<dbReference type="PANTHER" id="PTHR47425">
    <property type="entry name" value="FARB-RELATED"/>
    <property type="match status" value="1"/>
</dbReference>
<evidence type="ECO:0000259" key="3">
    <source>
        <dbReference type="SMART" id="SM00906"/>
    </source>
</evidence>
<keyword evidence="2" id="KW-0472">Membrane</keyword>
<feature type="domain" description="Xylanolytic transcriptional activator regulatory" evidence="3">
    <location>
        <begin position="155"/>
        <end position="229"/>
    </location>
</feature>
<feature type="transmembrane region" description="Helical" evidence="2">
    <location>
        <begin position="332"/>
        <end position="353"/>
    </location>
</feature>
<dbReference type="Pfam" id="PF04082">
    <property type="entry name" value="Fungal_trans"/>
    <property type="match status" value="1"/>
</dbReference>
<evidence type="ECO:0000313" key="4">
    <source>
        <dbReference type="EMBL" id="KIM93818.1"/>
    </source>
</evidence>
<feature type="transmembrane region" description="Helical" evidence="2">
    <location>
        <begin position="81"/>
        <end position="102"/>
    </location>
</feature>
<dbReference type="OrthoDB" id="3438206at2759"/>
<dbReference type="CDD" id="cd12148">
    <property type="entry name" value="fungal_TF_MHR"/>
    <property type="match status" value="1"/>
</dbReference>
<dbReference type="STRING" id="913774.A0A0C3C4J0"/>
<name>A0A0C3C4J0_OIDMZ</name>
<dbReference type="GO" id="GO:0006351">
    <property type="term" value="P:DNA-templated transcription"/>
    <property type="evidence" value="ECO:0007669"/>
    <property type="project" value="InterPro"/>
</dbReference>
<evidence type="ECO:0000256" key="1">
    <source>
        <dbReference type="ARBA" id="ARBA00023242"/>
    </source>
</evidence>
<dbReference type="HOGENOM" id="CLU_006329_9_2_1"/>
<reference evidence="4 5" key="1">
    <citation type="submission" date="2014-04" db="EMBL/GenBank/DDBJ databases">
        <authorList>
            <consortium name="DOE Joint Genome Institute"/>
            <person name="Kuo A."/>
            <person name="Martino E."/>
            <person name="Perotto S."/>
            <person name="Kohler A."/>
            <person name="Nagy L.G."/>
            <person name="Floudas D."/>
            <person name="Copeland A."/>
            <person name="Barry K.W."/>
            <person name="Cichocki N."/>
            <person name="Veneault-Fourrey C."/>
            <person name="LaButti K."/>
            <person name="Lindquist E.A."/>
            <person name="Lipzen A."/>
            <person name="Lundell T."/>
            <person name="Morin E."/>
            <person name="Murat C."/>
            <person name="Sun H."/>
            <person name="Tunlid A."/>
            <person name="Henrissat B."/>
            <person name="Grigoriev I.V."/>
            <person name="Hibbett D.S."/>
            <person name="Martin F."/>
            <person name="Nordberg H.P."/>
            <person name="Cantor M.N."/>
            <person name="Hua S.X."/>
        </authorList>
    </citation>
    <scope>NUCLEOTIDE SEQUENCE [LARGE SCALE GENOMIC DNA]</scope>
    <source>
        <strain evidence="4 5">Zn</strain>
    </source>
</reference>
<sequence length="486" mass="55673">TSVTFSYYRFLEVKELAKLVPGDVRYLESKGCLHVPSRPHLDQFIRHYFLYVHPCTPILDEGHFWDIYLSLRGNKNETETISLLLFQAMLFAATSFVPLDVIRACGFRNYYMAREVFHERARLLYNFRTETDSATIAQASLLLSFQSTPHEQQDNTSWLSTAIQYARADGAHLYYCLPGQTSRQTREKKRLWWCCVLRDRVIALGVRRPVQITPDHFDFSQTGVTELDFAGEVERSQVYDTDTKSFLARIFIVQCQFAVAVTSMIMVIYPLNGVVIPDLSTRTPPSKLHNCIEESQKELGKWMEMARAQLVLGPDDTATPHKSVTLYTNLTYIYYFVAYTALPLALLSLDVRFSTTQPQKTRRQHRLDAYVETMKQCRHRFDFVCVVFGVVSKLLHLVDFSQRTTCPSNNAADVNLGMTKTSTSSDADANFRISRTLSARPRSWVDLVSTEPQLYFRLSASLDFALSKGKYPSESELPGWIIDLSP</sequence>
<dbReference type="PANTHER" id="PTHR47425:SF2">
    <property type="entry name" value="FARB-RELATED"/>
    <property type="match status" value="1"/>
</dbReference>
<accession>A0A0C3C4J0</accession>
<dbReference type="GO" id="GO:0003677">
    <property type="term" value="F:DNA binding"/>
    <property type="evidence" value="ECO:0007669"/>
    <property type="project" value="InterPro"/>
</dbReference>
<feature type="non-terminal residue" evidence="4">
    <location>
        <position position="486"/>
    </location>
</feature>
<organism evidence="4 5">
    <name type="scientific">Oidiodendron maius (strain Zn)</name>
    <dbReference type="NCBI Taxonomy" id="913774"/>
    <lineage>
        <taxon>Eukaryota</taxon>
        <taxon>Fungi</taxon>
        <taxon>Dikarya</taxon>
        <taxon>Ascomycota</taxon>
        <taxon>Pezizomycotina</taxon>
        <taxon>Leotiomycetes</taxon>
        <taxon>Leotiomycetes incertae sedis</taxon>
        <taxon>Myxotrichaceae</taxon>
        <taxon>Oidiodendron</taxon>
    </lineage>
</organism>
<keyword evidence="1" id="KW-0539">Nucleus</keyword>
<dbReference type="EMBL" id="KN832892">
    <property type="protein sequence ID" value="KIM93818.1"/>
    <property type="molecule type" value="Genomic_DNA"/>
</dbReference>
<dbReference type="InterPro" id="IPR052761">
    <property type="entry name" value="Fungal_Detox/Toxin_TFs"/>
</dbReference>
<keyword evidence="2" id="KW-0812">Transmembrane</keyword>
<proteinExistence type="predicted"/>
<keyword evidence="5" id="KW-1185">Reference proteome</keyword>
<dbReference type="InterPro" id="IPR007219">
    <property type="entry name" value="XnlR_reg_dom"/>
</dbReference>
<dbReference type="GO" id="GO:0008270">
    <property type="term" value="F:zinc ion binding"/>
    <property type="evidence" value="ECO:0007669"/>
    <property type="project" value="InterPro"/>
</dbReference>
<protein>
    <recommendedName>
        <fullName evidence="3">Xylanolytic transcriptional activator regulatory domain-containing protein</fullName>
    </recommendedName>
</protein>
<evidence type="ECO:0000313" key="5">
    <source>
        <dbReference type="Proteomes" id="UP000054321"/>
    </source>
</evidence>
<dbReference type="SMART" id="SM00906">
    <property type="entry name" value="Fungal_trans"/>
    <property type="match status" value="1"/>
</dbReference>
<reference evidence="5" key="2">
    <citation type="submission" date="2015-01" db="EMBL/GenBank/DDBJ databases">
        <title>Evolutionary Origins and Diversification of the Mycorrhizal Mutualists.</title>
        <authorList>
            <consortium name="DOE Joint Genome Institute"/>
            <consortium name="Mycorrhizal Genomics Consortium"/>
            <person name="Kohler A."/>
            <person name="Kuo A."/>
            <person name="Nagy L.G."/>
            <person name="Floudas D."/>
            <person name="Copeland A."/>
            <person name="Barry K.W."/>
            <person name="Cichocki N."/>
            <person name="Veneault-Fourrey C."/>
            <person name="LaButti K."/>
            <person name="Lindquist E.A."/>
            <person name="Lipzen A."/>
            <person name="Lundell T."/>
            <person name="Morin E."/>
            <person name="Murat C."/>
            <person name="Riley R."/>
            <person name="Ohm R."/>
            <person name="Sun H."/>
            <person name="Tunlid A."/>
            <person name="Henrissat B."/>
            <person name="Grigoriev I.V."/>
            <person name="Hibbett D.S."/>
            <person name="Martin F."/>
        </authorList>
    </citation>
    <scope>NUCLEOTIDE SEQUENCE [LARGE SCALE GENOMIC DNA]</scope>
    <source>
        <strain evidence="5">Zn</strain>
    </source>
</reference>
<dbReference type="Proteomes" id="UP000054321">
    <property type="component" value="Unassembled WGS sequence"/>
</dbReference>
<evidence type="ECO:0000256" key="2">
    <source>
        <dbReference type="SAM" id="Phobius"/>
    </source>
</evidence>
<feature type="transmembrane region" description="Helical" evidence="2">
    <location>
        <begin position="246"/>
        <end position="269"/>
    </location>
</feature>
<keyword evidence="2" id="KW-1133">Transmembrane helix</keyword>